<dbReference type="PRINTS" id="PR00080">
    <property type="entry name" value="SDRFAMILY"/>
</dbReference>
<feature type="region of interest" description="Disordered" evidence="4">
    <location>
        <begin position="245"/>
        <end position="280"/>
    </location>
</feature>
<dbReference type="SMART" id="SM00822">
    <property type="entry name" value="PKS_KR"/>
    <property type="match status" value="1"/>
</dbReference>
<accession>A0A7J5UQC0</accession>
<evidence type="ECO:0000313" key="7">
    <source>
        <dbReference type="Proteomes" id="UP000451860"/>
    </source>
</evidence>
<keyword evidence="2" id="KW-0560">Oxidoreductase</keyword>
<dbReference type="PANTHER" id="PTHR44196:SF2">
    <property type="entry name" value="SHORT-CHAIN DEHYDROGENASE-RELATED"/>
    <property type="match status" value="1"/>
</dbReference>
<keyword evidence="7" id="KW-1185">Reference proteome</keyword>
<dbReference type="OrthoDB" id="9797538at2"/>
<dbReference type="RefSeq" id="WP_152202559.1">
    <property type="nucleotide sequence ID" value="NZ_VUKF01000015.1"/>
</dbReference>
<dbReference type="InterPro" id="IPR002347">
    <property type="entry name" value="SDR_fam"/>
</dbReference>
<dbReference type="InterPro" id="IPR057326">
    <property type="entry name" value="KR_dom"/>
</dbReference>
<feature type="domain" description="Ketoreductase" evidence="5">
    <location>
        <begin position="9"/>
        <end position="189"/>
    </location>
</feature>
<dbReference type="Gene3D" id="3.40.50.720">
    <property type="entry name" value="NAD(P)-binding Rossmann-like Domain"/>
    <property type="match status" value="1"/>
</dbReference>
<sequence>MTAESKPFAVVTGASRGIGFELARQFAEHGFDLLVCADDAAIGAAEAEIGALGAGVRALPVDLATPEGVERVVAAVEEDGRPVDALVLNAGIGVGGPFAETPWADDRQLLELNVVSTVHLTKRVLPAMVARGAGRVLFTGSVAGTMPGPYYATYAASKAFVLSFAQAIRYEVKDSGVTVTTLMPGPTDTDFFTRADMEDTRVAQGPKDDPAEIAREGFEALMAGKDRVVAGSAKNTVQVTSARVMPEQAQAAMHARQTRPGSGSEESGGSGEGDAGVRQG</sequence>
<evidence type="ECO:0000256" key="3">
    <source>
        <dbReference type="RuleBase" id="RU000363"/>
    </source>
</evidence>
<dbReference type="EMBL" id="WHJE01000031">
    <property type="protein sequence ID" value="KAE8764497.1"/>
    <property type="molecule type" value="Genomic_DNA"/>
</dbReference>
<dbReference type="PRINTS" id="PR00081">
    <property type="entry name" value="GDHRDH"/>
</dbReference>
<evidence type="ECO:0000256" key="1">
    <source>
        <dbReference type="ARBA" id="ARBA00006484"/>
    </source>
</evidence>
<dbReference type="CDD" id="cd05233">
    <property type="entry name" value="SDR_c"/>
    <property type="match status" value="1"/>
</dbReference>
<evidence type="ECO:0000256" key="2">
    <source>
        <dbReference type="ARBA" id="ARBA00023002"/>
    </source>
</evidence>
<dbReference type="InterPro" id="IPR020904">
    <property type="entry name" value="Sc_DH/Rdtase_CS"/>
</dbReference>
<evidence type="ECO:0000259" key="5">
    <source>
        <dbReference type="SMART" id="SM00822"/>
    </source>
</evidence>
<dbReference type="SUPFAM" id="SSF51735">
    <property type="entry name" value="NAD(P)-binding Rossmann-fold domains"/>
    <property type="match status" value="1"/>
</dbReference>
<gene>
    <name evidence="6" type="ORF">GB883_08785</name>
</gene>
<dbReference type="PIRSF" id="PIRSF000126">
    <property type="entry name" value="11-beta-HSD1"/>
    <property type="match status" value="1"/>
</dbReference>
<dbReference type="Proteomes" id="UP000451860">
    <property type="component" value="Unassembled WGS sequence"/>
</dbReference>
<protein>
    <submittedName>
        <fullName evidence="6">SDR family NAD(P)-dependent oxidoreductase</fullName>
    </submittedName>
</protein>
<dbReference type="Pfam" id="PF00106">
    <property type="entry name" value="adh_short"/>
    <property type="match status" value="1"/>
</dbReference>
<dbReference type="GO" id="GO:0016491">
    <property type="term" value="F:oxidoreductase activity"/>
    <property type="evidence" value="ECO:0007669"/>
    <property type="project" value="UniProtKB-KW"/>
</dbReference>
<dbReference type="PANTHER" id="PTHR44196">
    <property type="entry name" value="DEHYDROGENASE/REDUCTASE SDR FAMILY MEMBER 7B"/>
    <property type="match status" value="1"/>
</dbReference>
<feature type="compositionally biased region" description="Gly residues" evidence="4">
    <location>
        <begin position="266"/>
        <end position="280"/>
    </location>
</feature>
<dbReference type="AlphaFoldDB" id="A0A7J5UQC0"/>
<name>A0A7J5UQC0_9MICO</name>
<organism evidence="6 7">
    <name type="scientific">Georgenia thermotolerans</name>
    <dbReference type="NCBI Taxonomy" id="527326"/>
    <lineage>
        <taxon>Bacteria</taxon>
        <taxon>Bacillati</taxon>
        <taxon>Actinomycetota</taxon>
        <taxon>Actinomycetes</taxon>
        <taxon>Micrococcales</taxon>
        <taxon>Bogoriellaceae</taxon>
        <taxon>Georgenia</taxon>
    </lineage>
</organism>
<proteinExistence type="inferred from homology"/>
<evidence type="ECO:0000313" key="6">
    <source>
        <dbReference type="EMBL" id="KAE8764497.1"/>
    </source>
</evidence>
<comment type="caution">
    <text evidence="6">The sequence shown here is derived from an EMBL/GenBank/DDBJ whole genome shotgun (WGS) entry which is preliminary data.</text>
</comment>
<comment type="similarity">
    <text evidence="1 3">Belongs to the short-chain dehydrogenases/reductases (SDR) family.</text>
</comment>
<dbReference type="PROSITE" id="PS00061">
    <property type="entry name" value="ADH_SHORT"/>
    <property type="match status" value="1"/>
</dbReference>
<dbReference type="GO" id="GO:0016020">
    <property type="term" value="C:membrane"/>
    <property type="evidence" value="ECO:0007669"/>
    <property type="project" value="TreeGrafter"/>
</dbReference>
<evidence type="ECO:0000256" key="4">
    <source>
        <dbReference type="SAM" id="MobiDB-lite"/>
    </source>
</evidence>
<dbReference type="InterPro" id="IPR036291">
    <property type="entry name" value="NAD(P)-bd_dom_sf"/>
</dbReference>
<reference evidence="6 7" key="1">
    <citation type="submission" date="2019-10" db="EMBL/GenBank/DDBJ databases">
        <title>Georgenia wutianyii sp. nov. and Georgenia yuyongxinii sp. nov. isolated from plateau pika (Ochotona curzoniae) in the Qinghai-Tibet plateau of China.</title>
        <authorList>
            <person name="Tian Z."/>
        </authorList>
    </citation>
    <scope>NUCLEOTIDE SEQUENCE [LARGE SCALE GENOMIC DNA]</scope>
    <source>
        <strain evidence="6 7">DSM 21501</strain>
    </source>
</reference>